<feature type="region of interest" description="Disordered" evidence="1">
    <location>
        <begin position="105"/>
        <end position="258"/>
    </location>
</feature>
<feature type="compositionally biased region" description="Pro residues" evidence="1">
    <location>
        <begin position="175"/>
        <end position="186"/>
    </location>
</feature>
<evidence type="ECO:0000256" key="1">
    <source>
        <dbReference type="SAM" id="MobiDB-lite"/>
    </source>
</evidence>
<reference evidence="2" key="2">
    <citation type="submission" date="2018-05" db="EMBL/GenBank/DDBJ databases">
        <title>OgluRS3 (Oryza glumaepatula Reference Sequence Version 3).</title>
        <authorList>
            <person name="Zhang J."/>
            <person name="Kudrna D."/>
            <person name="Lee S."/>
            <person name="Talag J."/>
            <person name="Welchert J."/>
            <person name="Wing R.A."/>
        </authorList>
    </citation>
    <scope>NUCLEOTIDE SEQUENCE [LARGE SCALE GENOMIC DNA]</scope>
</reference>
<name>A0A0E0AFN6_9ORYZ</name>
<evidence type="ECO:0000313" key="3">
    <source>
        <dbReference type="Proteomes" id="UP000026961"/>
    </source>
</evidence>
<organism evidence="2">
    <name type="scientific">Oryza glumipatula</name>
    <dbReference type="NCBI Taxonomy" id="40148"/>
    <lineage>
        <taxon>Eukaryota</taxon>
        <taxon>Viridiplantae</taxon>
        <taxon>Streptophyta</taxon>
        <taxon>Embryophyta</taxon>
        <taxon>Tracheophyta</taxon>
        <taxon>Spermatophyta</taxon>
        <taxon>Magnoliopsida</taxon>
        <taxon>Liliopsida</taxon>
        <taxon>Poales</taxon>
        <taxon>Poaceae</taxon>
        <taxon>BOP clade</taxon>
        <taxon>Oryzoideae</taxon>
        <taxon>Oryzeae</taxon>
        <taxon>Oryzinae</taxon>
        <taxon>Oryza</taxon>
    </lineage>
</organism>
<keyword evidence="3" id="KW-1185">Reference proteome</keyword>
<protein>
    <submittedName>
        <fullName evidence="2">Uncharacterized protein</fullName>
    </submittedName>
</protein>
<feature type="compositionally biased region" description="Low complexity" evidence="1">
    <location>
        <begin position="208"/>
        <end position="231"/>
    </location>
</feature>
<evidence type="ECO:0000313" key="2">
    <source>
        <dbReference type="EnsemblPlants" id="OGLUM07G02260.1"/>
    </source>
</evidence>
<accession>A0A0E0AFN6</accession>
<dbReference type="AlphaFoldDB" id="A0A0E0AFN6"/>
<feature type="compositionally biased region" description="Basic and acidic residues" evidence="1">
    <location>
        <begin position="244"/>
        <end position="258"/>
    </location>
</feature>
<dbReference type="Gramene" id="OGLUM07G02260.1">
    <property type="protein sequence ID" value="OGLUM07G02260.1"/>
    <property type="gene ID" value="OGLUM07G02260"/>
</dbReference>
<dbReference type="HOGENOM" id="CLU_1079185_0_0_1"/>
<feature type="compositionally biased region" description="Basic and acidic residues" evidence="1">
    <location>
        <begin position="147"/>
        <end position="161"/>
    </location>
</feature>
<dbReference type="EnsemblPlants" id="OGLUM07G02260.1">
    <property type="protein sequence ID" value="OGLUM07G02260.1"/>
    <property type="gene ID" value="OGLUM07G02260"/>
</dbReference>
<proteinExistence type="predicted"/>
<dbReference type="Proteomes" id="UP000026961">
    <property type="component" value="Chromosome 7"/>
</dbReference>
<reference evidence="2" key="1">
    <citation type="submission" date="2015-04" db="UniProtKB">
        <authorList>
            <consortium name="EnsemblPlants"/>
        </authorList>
    </citation>
    <scope>IDENTIFICATION</scope>
</reference>
<sequence>MRSSPATTAMMEVGPVARPTVGERRGVGVMGSAARRRVIGLASSSVLCPYASDMKASRLADVAAGENAAGPLATGGSGRQDQLEELVAAREVAVEVAAGAAGRTVVPTASEGGEAGRTVDAAEEEEDAGHHAAAESGGKGGDEEDADDHHGDADDHREKRGTPTPTTTMLAARGPLPPPPLPPSPLPTGRRSPSTGRSPPACRHRRSAPPLHSALSAAARSHTASAGRRSAPLATAHSFPAANRSEKKEEKKEWERES</sequence>